<dbReference type="GO" id="GO:0042925">
    <property type="term" value="F:benzoate transmembrane transporter activity"/>
    <property type="evidence" value="ECO:0007669"/>
    <property type="project" value="InterPro"/>
</dbReference>
<gene>
    <name evidence="2" type="primary">benE</name>
</gene>
<evidence type="ECO:0000256" key="1">
    <source>
        <dbReference type="SAM" id="Phobius"/>
    </source>
</evidence>
<keyword evidence="1" id="KW-0472">Membrane</keyword>
<evidence type="ECO:0000313" key="2">
    <source>
        <dbReference type="EMBL" id="BAC16775.1"/>
    </source>
</evidence>
<proteinExistence type="predicted"/>
<accession>Q8GAZ0</accession>
<dbReference type="GO" id="GO:0016020">
    <property type="term" value="C:membrane"/>
    <property type="evidence" value="ECO:0007669"/>
    <property type="project" value="InterPro"/>
</dbReference>
<dbReference type="EMBL" id="AB035483">
    <property type="protein sequence ID" value="BAC16775.1"/>
    <property type="molecule type" value="Genomic_DNA"/>
</dbReference>
<dbReference type="AlphaFoldDB" id="Q8GAZ0"/>
<dbReference type="Pfam" id="PF03594">
    <property type="entry name" value="BenE"/>
    <property type="match status" value="1"/>
</dbReference>
<feature type="transmembrane region" description="Helical" evidence="1">
    <location>
        <begin position="20"/>
        <end position="45"/>
    </location>
</feature>
<reference evidence="2" key="1">
    <citation type="journal article" date="2002" name="J. Bacteriol.">
        <title>Differential expression of two catechol 1,2-dioxygenases in Burkholderia sp. strain TH2.</title>
        <authorList>
            <person name="Suzuki K."/>
            <person name="Ichimura A."/>
            <person name="Ogawa N."/>
            <person name="Hasebe A."/>
            <person name="Miyashita K."/>
        </authorList>
    </citation>
    <scope>NUCLEOTIDE SEQUENCE</scope>
    <source>
        <strain evidence="2">TH2</strain>
    </source>
</reference>
<name>Q8GAZ0_BURST</name>
<dbReference type="InterPro" id="IPR004711">
    <property type="entry name" value="Benzoate_Transporter"/>
</dbReference>
<keyword evidence="1" id="KW-1133">Transmembrane helix</keyword>
<organism evidence="2">
    <name type="scientific">Burkholderia sp. (strain TH2)</name>
    <dbReference type="NCBI Taxonomy" id="109791"/>
    <lineage>
        <taxon>Bacteria</taxon>
        <taxon>Pseudomonadati</taxon>
        <taxon>Pseudomonadota</taxon>
        <taxon>Betaproteobacteria</taxon>
        <taxon>Burkholderiales</taxon>
        <taxon>Burkholderiaceae</taxon>
        <taxon>Burkholderia</taxon>
    </lineage>
</organism>
<sequence length="103" mass="11246">MHRDNEGTLVSAAPMGRWSVSAVTAGLLAVIISYAGPLAIFFQAARSAHVGDDVVASWVRAISIGAAVSGMTLSWRLKQPITPWARWLFWFSEEPVIKTQYVT</sequence>
<keyword evidence="1" id="KW-0812">Transmembrane</keyword>
<protein>
    <submittedName>
        <fullName evidence="2">BenE homolog</fullName>
    </submittedName>
</protein>